<dbReference type="EMBL" id="BGPR01000611">
    <property type="protein sequence ID" value="GBM28450.1"/>
    <property type="molecule type" value="Genomic_DNA"/>
</dbReference>
<comment type="caution">
    <text evidence="2">The sequence shown here is derived from an EMBL/GenBank/DDBJ whole genome shotgun (WGS) entry which is preliminary data.</text>
</comment>
<reference evidence="2 3" key="1">
    <citation type="journal article" date="2019" name="Sci. Rep.">
        <title>Orb-weaving spider Araneus ventricosus genome elucidates the spidroin gene catalogue.</title>
        <authorList>
            <person name="Kono N."/>
            <person name="Nakamura H."/>
            <person name="Ohtoshi R."/>
            <person name="Moran D.A.P."/>
            <person name="Shinohara A."/>
            <person name="Yoshida Y."/>
            <person name="Fujiwara M."/>
            <person name="Mori M."/>
            <person name="Tomita M."/>
            <person name="Arakawa K."/>
        </authorList>
    </citation>
    <scope>NUCLEOTIDE SEQUENCE [LARGE SCALE GENOMIC DNA]</scope>
</reference>
<sequence>MQHNRTVCGSATHQMAPPIRGTTGERTHSERRLCKRPITTRNVKKAFLSYTKSKSPPVHGKSEIIGERFIVKEESAASVGTRPWMPEGRSLILSIVFMLQLGIMEWPSRLG</sequence>
<dbReference type="AlphaFoldDB" id="A0A4Y2EH41"/>
<proteinExistence type="predicted"/>
<feature type="compositionally biased region" description="Polar residues" evidence="1">
    <location>
        <begin position="1"/>
        <end position="13"/>
    </location>
</feature>
<evidence type="ECO:0000313" key="3">
    <source>
        <dbReference type="Proteomes" id="UP000499080"/>
    </source>
</evidence>
<evidence type="ECO:0000313" key="2">
    <source>
        <dbReference type="EMBL" id="GBM28450.1"/>
    </source>
</evidence>
<keyword evidence="3" id="KW-1185">Reference proteome</keyword>
<evidence type="ECO:0000256" key="1">
    <source>
        <dbReference type="SAM" id="MobiDB-lite"/>
    </source>
</evidence>
<feature type="region of interest" description="Disordered" evidence="1">
    <location>
        <begin position="1"/>
        <end position="30"/>
    </location>
</feature>
<organism evidence="2 3">
    <name type="scientific">Araneus ventricosus</name>
    <name type="common">Orbweaver spider</name>
    <name type="synonym">Epeira ventricosa</name>
    <dbReference type="NCBI Taxonomy" id="182803"/>
    <lineage>
        <taxon>Eukaryota</taxon>
        <taxon>Metazoa</taxon>
        <taxon>Ecdysozoa</taxon>
        <taxon>Arthropoda</taxon>
        <taxon>Chelicerata</taxon>
        <taxon>Arachnida</taxon>
        <taxon>Araneae</taxon>
        <taxon>Araneomorphae</taxon>
        <taxon>Entelegynae</taxon>
        <taxon>Araneoidea</taxon>
        <taxon>Araneidae</taxon>
        <taxon>Araneus</taxon>
    </lineage>
</organism>
<protein>
    <submittedName>
        <fullName evidence="2">Uncharacterized protein</fullName>
    </submittedName>
</protein>
<dbReference type="Proteomes" id="UP000499080">
    <property type="component" value="Unassembled WGS sequence"/>
</dbReference>
<name>A0A4Y2EH41_ARAVE</name>
<gene>
    <name evidence="2" type="ORF">AVEN_33903_1</name>
</gene>
<accession>A0A4Y2EH41</accession>